<keyword evidence="2" id="KW-0479">Metal-binding</keyword>
<dbReference type="GO" id="GO:0020037">
    <property type="term" value="F:heme binding"/>
    <property type="evidence" value="ECO:0007669"/>
    <property type="project" value="InterPro"/>
</dbReference>
<dbReference type="eggNOG" id="KOG0157">
    <property type="taxonomic scope" value="Eukaryota"/>
</dbReference>
<dbReference type="Proteomes" id="UP000189703">
    <property type="component" value="Unplaced"/>
</dbReference>
<proteinExistence type="inferred from homology"/>
<evidence type="ECO:0000256" key="4">
    <source>
        <dbReference type="ARBA" id="ARBA00023004"/>
    </source>
</evidence>
<dbReference type="PANTHER" id="PTHR24296">
    <property type="entry name" value="CYTOCHROME P450"/>
    <property type="match status" value="1"/>
</dbReference>
<accession>A0A1U8AMB4</accession>
<keyword evidence="5" id="KW-1185">Reference proteome</keyword>
<evidence type="ECO:0000313" key="5">
    <source>
        <dbReference type="Proteomes" id="UP000189703"/>
    </source>
</evidence>
<dbReference type="SUPFAM" id="SSF48264">
    <property type="entry name" value="Cytochrome P450"/>
    <property type="match status" value="1"/>
</dbReference>
<dbReference type="OMA" id="FRWFLER"/>
<dbReference type="OrthoDB" id="1191043at2759"/>
<evidence type="ECO:0000256" key="1">
    <source>
        <dbReference type="ARBA" id="ARBA00010617"/>
    </source>
</evidence>
<evidence type="ECO:0000256" key="3">
    <source>
        <dbReference type="ARBA" id="ARBA00023002"/>
    </source>
</evidence>
<keyword evidence="3" id="KW-0560">Oxidoreductase</keyword>
<reference evidence="6" key="1">
    <citation type="submission" date="2025-08" db="UniProtKB">
        <authorList>
            <consortium name="RefSeq"/>
        </authorList>
    </citation>
    <scope>IDENTIFICATION</scope>
</reference>
<dbReference type="AlphaFoldDB" id="A0A1U8AMB4"/>
<dbReference type="InterPro" id="IPR036396">
    <property type="entry name" value="Cyt_P450_sf"/>
</dbReference>
<keyword evidence="4" id="KW-0408">Iron</keyword>
<dbReference type="STRING" id="4432.A0A1U8AMB4"/>
<dbReference type="KEGG" id="nnu:104602030"/>
<sequence>MAMAFITIPFLPPASACYVVFLAVVLFFLFRWFLERKQNNHVYSNWPFLVSVPVLFLNSHRIYELLTEAFIKLGSTSFYLKGLVLSNIDYLVTCNPKNLEHIFKTNIANYPKGKNFMQIFDILGDGIFNADSESWQMQRKDAHSAFSHILKRFGGTKNRWCDRQIDVYKACLNA</sequence>
<gene>
    <name evidence="6" type="primary">LOC104602030</name>
</gene>
<dbReference type="RefSeq" id="XP_010263872.1">
    <property type="nucleotide sequence ID" value="XM_010265570.1"/>
</dbReference>
<comment type="similarity">
    <text evidence="1">Belongs to the cytochrome P450 family.</text>
</comment>
<protein>
    <submittedName>
        <fullName evidence="6">Alkane hydroxylase MAH1</fullName>
    </submittedName>
</protein>
<evidence type="ECO:0000256" key="2">
    <source>
        <dbReference type="ARBA" id="ARBA00022723"/>
    </source>
</evidence>
<dbReference type="GO" id="GO:0004497">
    <property type="term" value="F:monooxygenase activity"/>
    <property type="evidence" value="ECO:0007669"/>
    <property type="project" value="InterPro"/>
</dbReference>
<dbReference type="GO" id="GO:0005506">
    <property type="term" value="F:iron ion binding"/>
    <property type="evidence" value="ECO:0007669"/>
    <property type="project" value="InterPro"/>
</dbReference>
<organism evidence="5 6">
    <name type="scientific">Nelumbo nucifera</name>
    <name type="common">Sacred lotus</name>
    <dbReference type="NCBI Taxonomy" id="4432"/>
    <lineage>
        <taxon>Eukaryota</taxon>
        <taxon>Viridiplantae</taxon>
        <taxon>Streptophyta</taxon>
        <taxon>Embryophyta</taxon>
        <taxon>Tracheophyta</taxon>
        <taxon>Spermatophyta</taxon>
        <taxon>Magnoliopsida</taxon>
        <taxon>Proteales</taxon>
        <taxon>Nelumbonaceae</taxon>
        <taxon>Nelumbo</taxon>
    </lineage>
</organism>
<evidence type="ECO:0000313" key="6">
    <source>
        <dbReference type="RefSeq" id="XP_010263872.1"/>
    </source>
</evidence>
<dbReference type="GO" id="GO:0016705">
    <property type="term" value="F:oxidoreductase activity, acting on paired donors, with incorporation or reduction of molecular oxygen"/>
    <property type="evidence" value="ECO:0007669"/>
    <property type="project" value="InterPro"/>
</dbReference>
<dbReference type="Gene3D" id="1.10.630.10">
    <property type="entry name" value="Cytochrome P450"/>
    <property type="match status" value="1"/>
</dbReference>
<name>A0A1U8AMB4_NELNU</name>
<dbReference type="GeneID" id="104602030"/>